<name>A0A6J5TG11_PRUAR</name>
<accession>A0A6J5TG11</accession>
<reference evidence="1 2" key="1">
    <citation type="submission" date="2020-05" db="EMBL/GenBank/DDBJ databases">
        <authorList>
            <person name="Campoy J."/>
            <person name="Schneeberger K."/>
            <person name="Spophaly S."/>
        </authorList>
    </citation>
    <scope>NUCLEOTIDE SEQUENCE [LARGE SCALE GENOMIC DNA]</scope>
    <source>
        <strain evidence="1">PruArmRojPasFocal</strain>
    </source>
</reference>
<dbReference type="AlphaFoldDB" id="A0A6J5TG11"/>
<evidence type="ECO:0000313" key="1">
    <source>
        <dbReference type="EMBL" id="CAB4262362.1"/>
    </source>
</evidence>
<organism evidence="1 2">
    <name type="scientific">Prunus armeniaca</name>
    <name type="common">Apricot</name>
    <name type="synonym">Armeniaca vulgaris</name>
    <dbReference type="NCBI Taxonomy" id="36596"/>
    <lineage>
        <taxon>Eukaryota</taxon>
        <taxon>Viridiplantae</taxon>
        <taxon>Streptophyta</taxon>
        <taxon>Embryophyta</taxon>
        <taxon>Tracheophyta</taxon>
        <taxon>Spermatophyta</taxon>
        <taxon>Magnoliopsida</taxon>
        <taxon>eudicotyledons</taxon>
        <taxon>Gunneridae</taxon>
        <taxon>Pentapetalae</taxon>
        <taxon>rosids</taxon>
        <taxon>fabids</taxon>
        <taxon>Rosales</taxon>
        <taxon>Rosaceae</taxon>
        <taxon>Amygdaloideae</taxon>
        <taxon>Amygdaleae</taxon>
        <taxon>Prunus</taxon>
    </lineage>
</organism>
<dbReference type="Proteomes" id="UP000507222">
    <property type="component" value="Unassembled WGS sequence"/>
</dbReference>
<dbReference type="EMBL" id="CAEKDK010000001">
    <property type="protein sequence ID" value="CAB4262362.1"/>
    <property type="molecule type" value="Genomic_DNA"/>
</dbReference>
<evidence type="ECO:0008006" key="3">
    <source>
        <dbReference type="Google" id="ProtNLM"/>
    </source>
</evidence>
<protein>
    <recommendedName>
        <fullName evidence="3">Reverse transcriptase zinc-binding domain-containing protein</fullName>
    </recommendedName>
</protein>
<sequence length="94" mass="10984">MGWFEQYLSQAGNEVLIKAVAMAMPNYAMSCFKLPINLCKEIEREIINYWWKGHKEHKGIHWVGWQRLCMMKEAGVMGFQDLRCFNLAMLAKIG</sequence>
<evidence type="ECO:0000313" key="2">
    <source>
        <dbReference type="Proteomes" id="UP000507222"/>
    </source>
</evidence>
<dbReference type="PANTHER" id="PTHR33116">
    <property type="entry name" value="REVERSE TRANSCRIPTASE ZINC-BINDING DOMAIN-CONTAINING PROTEIN-RELATED-RELATED"/>
    <property type="match status" value="1"/>
</dbReference>
<gene>
    <name evidence="1" type="ORF">CURHAP_LOCUS1587</name>
</gene>
<dbReference type="PANTHER" id="PTHR33116:SF86">
    <property type="entry name" value="REVERSE TRANSCRIPTASE DOMAIN-CONTAINING PROTEIN"/>
    <property type="match status" value="1"/>
</dbReference>
<proteinExistence type="predicted"/>